<comment type="caution">
    <text evidence="3">The sequence shown here is derived from an EMBL/GenBank/DDBJ whole genome shotgun (WGS) entry which is preliminary data.</text>
</comment>
<dbReference type="SUPFAM" id="SSF47226">
    <property type="entry name" value="Histidine-containing phosphotransfer domain, HPT domain"/>
    <property type="match status" value="1"/>
</dbReference>
<evidence type="ECO:0000259" key="2">
    <source>
        <dbReference type="PROSITE" id="PS50894"/>
    </source>
</evidence>
<sequence length="123" mass="13290">MGNSEIKDALFDKADFIDRVEGDMELAAEIAEMFLEDAAENMDKIRQAALGKDFGALGQASHSLKGASANLSGMRVRRAAADLERAAKENKPQSVEHCLALLEDELAAFRSALQDQILLVRGG</sequence>
<gene>
    <name evidence="3" type="ORF">HNR65_002642</name>
</gene>
<dbReference type="Pfam" id="PF01627">
    <property type="entry name" value="Hpt"/>
    <property type="match status" value="1"/>
</dbReference>
<dbReference type="CDD" id="cd00088">
    <property type="entry name" value="HPT"/>
    <property type="match status" value="1"/>
</dbReference>
<keyword evidence="4" id="KW-1185">Reference proteome</keyword>
<evidence type="ECO:0000313" key="4">
    <source>
        <dbReference type="Proteomes" id="UP000525298"/>
    </source>
</evidence>
<dbReference type="AlphaFoldDB" id="A0A7W0CAQ3"/>
<keyword evidence="1" id="KW-0597">Phosphoprotein</keyword>
<dbReference type="GO" id="GO:0000160">
    <property type="term" value="P:phosphorelay signal transduction system"/>
    <property type="evidence" value="ECO:0007669"/>
    <property type="project" value="InterPro"/>
</dbReference>
<organism evidence="3 4">
    <name type="scientific">Desulfosalsimonas propionicica</name>
    <dbReference type="NCBI Taxonomy" id="332175"/>
    <lineage>
        <taxon>Bacteria</taxon>
        <taxon>Pseudomonadati</taxon>
        <taxon>Thermodesulfobacteriota</taxon>
        <taxon>Desulfobacteria</taxon>
        <taxon>Desulfobacterales</taxon>
        <taxon>Desulfosalsimonadaceae</taxon>
        <taxon>Desulfosalsimonas</taxon>
    </lineage>
</organism>
<feature type="modified residue" description="Phosphohistidine" evidence="1">
    <location>
        <position position="62"/>
    </location>
</feature>
<accession>A0A7W0CAQ3</accession>
<evidence type="ECO:0000256" key="1">
    <source>
        <dbReference type="PROSITE-ProRule" id="PRU00110"/>
    </source>
</evidence>
<name>A0A7W0CAQ3_9BACT</name>
<dbReference type="GO" id="GO:0004672">
    <property type="term" value="F:protein kinase activity"/>
    <property type="evidence" value="ECO:0007669"/>
    <property type="project" value="UniProtKB-ARBA"/>
</dbReference>
<evidence type="ECO:0000313" key="3">
    <source>
        <dbReference type="EMBL" id="MBA2882300.1"/>
    </source>
</evidence>
<reference evidence="3 4" key="1">
    <citation type="submission" date="2020-07" db="EMBL/GenBank/DDBJ databases">
        <title>Genomic Encyclopedia of Type Strains, Phase IV (KMG-IV): sequencing the most valuable type-strain genomes for metagenomic binning, comparative biology and taxonomic classification.</title>
        <authorList>
            <person name="Goeker M."/>
        </authorList>
    </citation>
    <scope>NUCLEOTIDE SEQUENCE [LARGE SCALE GENOMIC DNA]</scope>
    <source>
        <strain evidence="3 4">DSM 17721</strain>
    </source>
</reference>
<dbReference type="EMBL" id="JACDUS010000008">
    <property type="protein sequence ID" value="MBA2882300.1"/>
    <property type="molecule type" value="Genomic_DNA"/>
</dbReference>
<dbReference type="InterPro" id="IPR036641">
    <property type="entry name" value="HPT_dom_sf"/>
</dbReference>
<proteinExistence type="predicted"/>
<protein>
    <submittedName>
        <fullName evidence="3">HPt (Histidine-containing phosphotransfer) domain-containing protein</fullName>
    </submittedName>
</protein>
<dbReference type="PROSITE" id="PS50894">
    <property type="entry name" value="HPT"/>
    <property type="match status" value="1"/>
</dbReference>
<dbReference type="SMART" id="SM00073">
    <property type="entry name" value="HPT"/>
    <property type="match status" value="1"/>
</dbReference>
<dbReference type="InterPro" id="IPR008207">
    <property type="entry name" value="Sig_transdc_His_kin_Hpt_dom"/>
</dbReference>
<dbReference type="RefSeq" id="WP_181551938.1">
    <property type="nucleotide sequence ID" value="NZ_JACDUS010000008.1"/>
</dbReference>
<dbReference type="Proteomes" id="UP000525298">
    <property type="component" value="Unassembled WGS sequence"/>
</dbReference>
<feature type="domain" description="HPt" evidence="2">
    <location>
        <begin position="23"/>
        <end position="116"/>
    </location>
</feature>
<dbReference type="Gene3D" id="1.20.120.160">
    <property type="entry name" value="HPT domain"/>
    <property type="match status" value="1"/>
</dbReference>